<reference evidence="2 3" key="1">
    <citation type="journal article" date="2014" name="Agronomy (Basel)">
        <title>A Draft Genome Sequence for Ensete ventricosum, the Drought-Tolerant Tree Against Hunger.</title>
        <authorList>
            <person name="Harrison J."/>
            <person name="Moore K.A."/>
            <person name="Paszkiewicz K."/>
            <person name="Jones T."/>
            <person name="Grant M."/>
            <person name="Ambacheew D."/>
            <person name="Muzemil S."/>
            <person name="Studholme D.J."/>
        </authorList>
    </citation>
    <scope>NUCLEOTIDE SEQUENCE [LARGE SCALE GENOMIC DNA]</scope>
</reference>
<evidence type="ECO:0000256" key="1">
    <source>
        <dbReference type="SAM" id="MobiDB-lite"/>
    </source>
</evidence>
<protein>
    <submittedName>
        <fullName evidence="2">Uncharacterized protein</fullName>
    </submittedName>
</protein>
<name>A0A426YHM7_ENSVE</name>
<feature type="region of interest" description="Disordered" evidence="1">
    <location>
        <begin position="118"/>
        <end position="153"/>
    </location>
</feature>
<comment type="caution">
    <text evidence="2">The sequence shown here is derived from an EMBL/GenBank/DDBJ whole genome shotgun (WGS) entry which is preliminary data.</text>
</comment>
<dbReference type="Proteomes" id="UP000287651">
    <property type="component" value="Unassembled WGS sequence"/>
</dbReference>
<organism evidence="2 3">
    <name type="scientific">Ensete ventricosum</name>
    <name type="common">Abyssinian banana</name>
    <name type="synonym">Musa ensete</name>
    <dbReference type="NCBI Taxonomy" id="4639"/>
    <lineage>
        <taxon>Eukaryota</taxon>
        <taxon>Viridiplantae</taxon>
        <taxon>Streptophyta</taxon>
        <taxon>Embryophyta</taxon>
        <taxon>Tracheophyta</taxon>
        <taxon>Spermatophyta</taxon>
        <taxon>Magnoliopsida</taxon>
        <taxon>Liliopsida</taxon>
        <taxon>Zingiberales</taxon>
        <taxon>Musaceae</taxon>
        <taxon>Ensete</taxon>
    </lineage>
</organism>
<dbReference type="EMBL" id="AMZH03012335">
    <property type="protein sequence ID" value="RRT51238.1"/>
    <property type="molecule type" value="Genomic_DNA"/>
</dbReference>
<feature type="region of interest" description="Disordered" evidence="1">
    <location>
        <begin position="1"/>
        <end position="22"/>
    </location>
</feature>
<dbReference type="AlphaFoldDB" id="A0A426YHM7"/>
<evidence type="ECO:0000313" key="3">
    <source>
        <dbReference type="Proteomes" id="UP000287651"/>
    </source>
</evidence>
<gene>
    <name evidence="2" type="ORF">B296_00049096</name>
</gene>
<proteinExistence type="predicted"/>
<accession>A0A426YHM7</accession>
<feature type="compositionally biased region" description="Low complexity" evidence="1">
    <location>
        <begin position="122"/>
        <end position="139"/>
    </location>
</feature>
<sequence>MAPTWEPPRDCEETGVSLQRPAPSRAIRECQKEFLKSKEELDESYKGGSPFVSEIQDISVLANFRLSSLESYDNSSDPSEYIAAFRTQMALYDTADAFMCRVFPTTLKRPTRMWYIVDSNQHPSPRSTHSRRSSNSTSRQAPDQGPQSSHSST</sequence>
<evidence type="ECO:0000313" key="2">
    <source>
        <dbReference type="EMBL" id="RRT51238.1"/>
    </source>
</evidence>